<gene>
    <name evidence="1" type="ORF">PLOB_00008605</name>
</gene>
<dbReference type="CDD" id="cd22893">
    <property type="entry name" value="PlcA-like"/>
    <property type="match status" value="1"/>
</dbReference>
<evidence type="ECO:0000313" key="1">
    <source>
        <dbReference type="EMBL" id="CAH3167344.1"/>
    </source>
</evidence>
<reference evidence="1 2" key="1">
    <citation type="submission" date="2022-05" db="EMBL/GenBank/DDBJ databases">
        <authorList>
            <consortium name="Genoscope - CEA"/>
            <person name="William W."/>
        </authorList>
    </citation>
    <scope>NUCLEOTIDE SEQUENCE [LARGE SCALE GENOMIC DNA]</scope>
</reference>
<dbReference type="Proteomes" id="UP001159405">
    <property type="component" value="Unassembled WGS sequence"/>
</dbReference>
<dbReference type="EMBL" id="CALNXK010000140">
    <property type="protein sequence ID" value="CAH3167344.1"/>
    <property type="molecule type" value="Genomic_DNA"/>
</dbReference>
<accession>A0ABN8QSN0</accession>
<organism evidence="1 2">
    <name type="scientific">Porites lobata</name>
    <dbReference type="NCBI Taxonomy" id="104759"/>
    <lineage>
        <taxon>Eukaryota</taxon>
        <taxon>Metazoa</taxon>
        <taxon>Cnidaria</taxon>
        <taxon>Anthozoa</taxon>
        <taxon>Hexacorallia</taxon>
        <taxon>Scleractinia</taxon>
        <taxon>Fungiina</taxon>
        <taxon>Poritidae</taxon>
        <taxon>Porites</taxon>
    </lineage>
</organism>
<dbReference type="InterPro" id="IPR049756">
    <property type="entry name" value="PlcA-like_dom"/>
</dbReference>
<evidence type="ECO:0008006" key="3">
    <source>
        <dbReference type="Google" id="ProtNLM"/>
    </source>
</evidence>
<name>A0ABN8QSN0_9CNID</name>
<protein>
    <recommendedName>
        <fullName evidence="3">Phospholipase C/D domain-containing protein</fullName>
    </recommendedName>
</protein>
<proteinExistence type="predicted"/>
<keyword evidence="2" id="KW-1185">Reference proteome</keyword>
<evidence type="ECO:0000313" key="2">
    <source>
        <dbReference type="Proteomes" id="UP001159405"/>
    </source>
</evidence>
<comment type="caution">
    <text evidence="1">The sequence shown here is derived from an EMBL/GenBank/DDBJ whole genome shotgun (WGS) entry which is preliminary data.</text>
</comment>
<sequence>MDLTDAVPRRPLFEGFDETFAGFEHRHIGKTIHMKEEVKILTLPNGVEIKFEQIIALAGDFYGLPENPIIDPCKEETEEDSGRDVRFRNAYETLACAPKDELQKELNKLLATLEKETEEGRSIDSKTWDEITGGKWFFGLPVKEGRMLELAENNHDHFLPYAKDAYLTGHQLAIEKAREASHSPQDPALKKKLLHEAFSMEAFACHFLTDSFASGHIRTPRVELGKATTLGKDGHLLCKYMHDEDNKYGLRVTNLRGDKWIAYGDGMLLKEKSKDNLKVAAEAVQKSVDQVYEAYTNPSGSLDPSQVTDLIPFVDQEERNNSPMFQMIDGKLLRRSNLNDLQGTTTTASWWGPTTVAMLQVYKPENSAI</sequence>